<dbReference type="VEuPathDB" id="TriTrypDB:ADEAN_000888500"/>
<dbReference type="InterPro" id="IPR000719">
    <property type="entry name" value="Prot_kinase_dom"/>
</dbReference>
<dbReference type="EMBL" id="LR877164">
    <property type="protein sequence ID" value="CAD2221353.1"/>
    <property type="molecule type" value="Genomic_DNA"/>
</dbReference>
<dbReference type="PROSITE" id="PS50011">
    <property type="entry name" value="PROTEIN_KINASE_DOM"/>
    <property type="match status" value="1"/>
</dbReference>
<protein>
    <submittedName>
        <fullName evidence="7">Protein kinase domain/Protein tyrosine kinase, putative</fullName>
    </submittedName>
</protein>
<keyword evidence="8" id="KW-1185">Reference proteome</keyword>
<dbReference type="PANTHER" id="PTHR43671">
    <property type="entry name" value="SERINE/THREONINE-PROTEIN KINASE NEK"/>
    <property type="match status" value="1"/>
</dbReference>
<evidence type="ECO:0000256" key="1">
    <source>
        <dbReference type="ARBA" id="ARBA00022679"/>
    </source>
</evidence>
<keyword evidence="2" id="KW-0547">Nucleotide-binding</keyword>
<name>A0A7G2CSA3_9TRYP</name>
<dbReference type="Proteomes" id="UP000515908">
    <property type="component" value="Chromosome 20"/>
</dbReference>
<dbReference type="GO" id="GO:0004674">
    <property type="term" value="F:protein serine/threonine kinase activity"/>
    <property type="evidence" value="ECO:0007669"/>
    <property type="project" value="TreeGrafter"/>
</dbReference>
<dbReference type="InterPro" id="IPR011009">
    <property type="entry name" value="Kinase-like_dom_sf"/>
</dbReference>
<keyword evidence="3 7" id="KW-0418">Kinase</keyword>
<gene>
    <name evidence="7" type="ORF">ADEAN_000888500</name>
</gene>
<dbReference type="SMART" id="SM00220">
    <property type="entry name" value="S_TKc"/>
    <property type="match status" value="1"/>
</dbReference>
<dbReference type="GO" id="GO:0005524">
    <property type="term" value="F:ATP binding"/>
    <property type="evidence" value="ECO:0007669"/>
    <property type="project" value="UniProtKB-KW"/>
</dbReference>
<feature type="domain" description="Protein kinase" evidence="6">
    <location>
        <begin position="1"/>
        <end position="177"/>
    </location>
</feature>
<dbReference type="PROSITE" id="PS00108">
    <property type="entry name" value="PROTEIN_KINASE_ST"/>
    <property type="match status" value="1"/>
</dbReference>
<accession>A0A7G2CSA3</accession>
<feature type="region of interest" description="Disordered" evidence="5">
    <location>
        <begin position="192"/>
        <end position="249"/>
    </location>
</feature>
<dbReference type="InterPro" id="IPR008271">
    <property type="entry name" value="Ser/Thr_kinase_AS"/>
</dbReference>
<evidence type="ECO:0000313" key="8">
    <source>
        <dbReference type="Proteomes" id="UP000515908"/>
    </source>
</evidence>
<feature type="compositionally biased region" description="Low complexity" evidence="5">
    <location>
        <begin position="203"/>
        <end position="219"/>
    </location>
</feature>
<dbReference type="PANTHER" id="PTHR43671:SF81">
    <property type="entry name" value="PROTEIN KINASE, PUTATIVE-RELATED"/>
    <property type="match status" value="1"/>
</dbReference>
<evidence type="ECO:0000256" key="2">
    <source>
        <dbReference type="ARBA" id="ARBA00022741"/>
    </source>
</evidence>
<proteinExistence type="predicted"/>
<dbReference type="AlphaFoldDB" id="A0A7G2CSA3"/>
<keyword evidence="1" id="KW-0808">Transferase</keyword>
<sequence length="332" mass="36955">MQPPEELVTKLMANVFSALNYSHSRKVIHRDIKPGNVFVVKTKSGEVEKAVLGDYGLARPLDKTCQVIQTRVGTPCYCSPEIVAAEPYTYKTDIFSAGAMFYELMTLERPFWKKEYTDRQIFKAILNVDPMPRMDVLCQGKYNSGLIRIVGSCLMKHESGRPSAFDILTTLSSHLTRYVRINHIPVFPPSNKNGVSPVRCRSPQKSPVSPSKSPQKEVPANTNATSDARTEYAQRKYDDPNKTDKGETDCSPARLVAVLQKEFSSDLDSPLLSLLDNNAEVYALVKVLTITRKGDLHALENAMFKVLLALSPTAPVQKAVELVSQDFKNIDG</sequence>
<evidence type="ECO:0000256" key="5">
    <source>
        <dbReference type="SAM" id="MobiDB-lite"/>
    </source>
</evidence>
<reference evidence="7 8" key="1">
    <citation type="submission" date="2020-08" db="EMBL/GenBank/DDBJ databases">
        <authorList>
            <person name="Newling K."/>
            <person name="Davey J."/>
            <person name="Forrester S."/>
        </authorList>
    </citation>
    <scope>NUCLEOTIDE SEQUENCE [LARGE SCALE GENOMIC DNA]</scope>
    <source>
        <strain evidence="8">Crithidia deanei Carvalho (ATCC PRA-265)</strain>
    </source>
</reference>
<evidence type="ECO:0000259" key="6">
    <source>
        <dbReference type="PROSITE" id="PS50011"/>
    </source>
</evidence>
<keyword evidence="4" id="KW-0067">ATP-binding</keyword>
<dbReference type="SUPFAM" id="SSF56112">
    <property type="entry name" value="Protein kinase-like (PK-like)"/>
    <property type="match status" value="1"/>
</dbReference>
<evidence type="ECO:0000256" key="4">
    <source>
        <dbReference type="ARBA" id="ARBA00022840"/>
    </source>
</evidence>
<dbReference type="OrthoDB" id="259423at2759"/>
<evidence type="ECO:0000313" key="7">
    <source>
        <dbReference type="EMBL" id="CAD2221353.1"/>
    </source>
</evidence>
<feature type="compositionally biased region" description="Basic and acidic residues" evidence="5">
    <location>
        <begin position="228"/>
        <end position="248"/>
    </location>
</feature>
<dbReference type="Pfam" id="PF00069">
    <property type="entry name" value="Pkinase"/>
    <property type="match status" value="1"/>
</dbReference>
<dbReference type="Gene3D" id="1.10.510.10">
    <property type="entry name" value="Transferase(Phosphotransferase) domain 1"/>
    <property type="match status" value="1"/>
</dbReference>
<dbReference type="InterPro" id="IPR050660">
    <property type="entry name" value="NEK_Ser/Thr_kinase"/>
</dbReference>
<organism evidence="7 8">
    <name type="scientific">Angomonas deanei</name>
    <dbReference type="NCBI Taxonomy" id="59799"/>
    <lineage>
        <taxon>Eukaryota</taxon>
        <taxon>Discoba</taxon>
        <taxon>Euglenozoa</taxon>
        <taxon>Kinetoplastea</taxon>
        <taxon>Metakinetoplastina</taxon>
        <taxon>Trypanosomatida</taxon>
        <taxon>Trypanosomatidae</taxon>
        <taxon>Strigomonadinae</taxon>
        <taxon>Angomonas</taxon>
    </lineage>
</organism>
<evidence type="ECO:0000256" key="3">
    <source>
        <dbReference type="ARBA" id="ARBA00022777"/>
    </source>
</evidence>